<comment type="caution">
    <text evidence="5">The sequence shown here is derived from an EMBL/GenBank/DDBJ whole genome shotgun (WGS) entry which is preliminary data.</text>
</comment>
<accession>K1SAK0</accession>
<reference evidence="5" key="1">
    <citation type="journal article" date="2013" name="Environ. Microbiol.">
        <title>Microbiota from the distal guts of lean and obese adolescents exhibit partial functional redundancy besides clear differences in community structure.</title>
        <authorList>
            <person name="Ferrer M."/>
            <person name="Ruiz A."/>
            <person name="Lanza F."/>
            <person name="Haange S.B."/>
            <person name="Oberbach A."/>
            <person name="Till H."/>
            <person name="Bargiela R."/>
            <person name="Campoy C."/>
            <person name="Segura M.T."/>
            <person name="Richter M."/>
            <person name="von Bergen M."/>
            <person name="Seifert J."/>
            <person name="Suarez A."/>
        </authorList>
    </citation>
    <scope>NUCLEOTIDE SEQUENCE</scope>
</reference>
<dbReference type="PANTHER" id="PTHR43085">
    <property type="entry name" value="HEXOKINASE FAMILY MEMBER"/>
    <property type="match status" value="1"/>
</dbReference>
<evidence type="ECO:0000256" key="2">
    <source>
        <dbReference type="ARBA" id="ARBA00022679"/>
    </source>
</evidence>
<organism evidence="5">
    <name type="scientific">human gut metagenome</name>
    <dbReference type="NCBI Taxonomy" id="408170"/>
    <lineage>
        <taxon>unclassified sequences</taxon>
        <taxon>metagenomes</taxon>
        <taxon>organismal metagenomes</taxon>
    </lineage>
</organism>
<dbReference type="InterPro" id="IPR011611">
    <property type="entry name" value="PfkB_dom"/>
</dbReference>
<sequence length="191" mass="21327">GTVEVSLDAQGIPCYDIRTEVAWDHIPFTAGLQRLAARTRCICFGSLAQRNPDSRRTIQRFLDTMPETSLRVFDINLRQQFYDREVVEESLERCNILKINDEEIVILSRMFGLPTDMTEAGLALKRQYALQEVILTCGTQGSYVFHDRGISFLHTPQVEVADTVGAGDSFTAGFCASLLRGCPIPEAHAGR</sequence>
<dbReference type="Gene3D" id="3.40.1190.20">
    <property type="match status" value="1"/>
</dbReference>
<dbReference type="InterPro" id="IPR050306">
    <property type="entry name" value="PfkB_Carbo_kinase"/>
</dbReference>
<dbReference type="Pfam" id="PF00294">
    <property type="entry name" value="PfkB"/>
    <property type="match status" value="1"/>
</dbReference>
<protein>
    <submittedName>
        <fullName evidence="5">Fructokinase</fullName>
    </submittedName>
</protein>
<evidence type="ECO:0000313" key="5">
    <source>
        <dbReference type="EMBL" id="EKC52439.1"/>
    </source>
</evidence>
<proteinExistence type="inferred from homology"/>
<feature type="non-terminal residue" evidence="5">
    <location>
        <position position="1"/>
    </location>
</feature>
<evidence type="ECO:0000256" key="3">
    <source>
        <dbReference type="ARBA" id="ARBA00022777"/>
    </source>
</evidence>
<dbReference type="PANTHER" id="PTHR43085:SF57">
    <property type="entry name" value="CARBOHYDRATE KINASE PFKB DOMAIN-CONTAINING PROTEIN"/>
    <property type="match status" value="1"/>
</dbReference>
<comment type="similarity">
    <text evidence="1">Belongs to the carbohydrate kinase PfkB family.</text>
</comment>
<dbReference type="AlphaFoldDB" id="K1SAK0"/>
<name>K1SAK0_9ZZZZ</name>
<feature type="domain" description="Carbohydrate kinase PfkB" evidence="4">
    <location>
        <begin position="70"/>
        <end position="187"/>
    </location>
</feature>
<dbReference type="InterPro" id="IPR029056">
    <property type="entry name" value="Ribokinase-like"/>
</dbReference>
<gene>
    <name evidence="5" type="ORF">LEA_16889</name>
</gene>
<dbReference type="EMBL" id="AJWY01011550">
    <property type="protein sequence ID" value="EKC52439.1"/>
    <property type="molecule type" value="Genomic_DNA"/>
</dbReference>
<dbReference type="SUPFAM" id="SSF53613">
    <property type="entry name" value="Ribokinase-like"/>
    <property type="match status" value="1"/>
</dbReference>
<keyword evidence="3 5" id="KW-0418">Kinase</keyword>
<feature type="non-terminal residue" evidence="5">
    <location>
        <position position="191"/>
    </location>
</feature>
<evidence type="ECO:0000259" key="4">
    <source>
        <dbReference type="Pfam" id="PF00294"/>
    </source>
</evidence>
<evidence type="ECO:0000256" key="1">
    <source>
        <dbReference type="ARBA" id="ARBA00010688"/>
    </source>
</evidence>
<keyword evidence="2" id="KW-0808">Transferase</keyword>
<dbReference type="GO" id="GO:0016301">
    <property type="term" value="F:kinase activity"/>
    <property type="evidence" value="ECO:0007669"/>
    <property type="project" value="UniProtKB-KW"/>
</dbReference>